<gene>
    <name evidence="1" type="ORF">ACFQ0S_02385</name>
</gene>
<dbReference type="RefSeq" id="WP_379752846.1">
    <property type="nucleotide sequence ID" value="NZ_JBHSYB010000002.1"/>
</dbReference>
<organism evidence="1 2">
    <name type="scientific">Flavobacterium myungsuense</name>
    <dbReference type="NCBI Taxonomy" id="651823"/>
    <lineage>
        <taxon>Bacteria</taxon>
        <taxon>Pseudomonadati</taxon>
        <taxon>Bacteroidota</taxon>
        <taxon>Flavobacteriia</taxon>
        <taxon>Flavobacteriales</taxon>
        <taxon>Flavobacteriaceae</taxon>
        <taxon>Flavobacterium</taxon>
    </lineage>
</organism>
<name>A0ABW3J089_9FLAO</name>
<protein>
    <recommendedName>
        <fullName evidence="3">Type II toxin-antitoxin system RelE/ParE family toxin</fullName>
    </recommendedName>
</protein>
<dbReference type="EMBL" id="JBHTIZ010000005">
    <property type="protein sequence ID" value="MFD0983315.1"/>
    <property type="molecule type" value="Genomic_DNA"/>
</dbReference>
<evidence type="ECO:0008006" key="3">
    <source>
        <dbReference type="Google" id="ProtNLM"/>
    </source>
</evidence>
<reference evidence="2" key="1">
    <citation type="journal article" date="2019" name="Int. J. Syst. Evol. Microbiol.">
        <title>The Global Catalogue of Microorganisms (GCM) 10K type strain sequencing project: providing services to taxonomists for standard genome sequencing and annotation.</title>
        <authorList>
            <consortium name="The Broad Institute Genomics Platform"/>
            <consortium name="The Broad Institute Genome Sequencing Center for Infectious Disease"/>
            <person name="Wu L."/>
            <person name="Ma J."/>
        </authorList>
    </citation>
    <scope>NUCLEOTIDE SEQUENCE [LARGE SCALE GENOMIC DNA]</scope>
    <source>
        <strain evidence="2">CECT 7649</strain>
    </source>
</reference>
<evidence type="ECO:0000313" key="2">
    <source>
        <dbReference type="Proteomes" id="UP001597051"/>
    </source>
</evidence>
<proteinExistence type="predicted"/>
<evidence type="ECO:0000313" key="1">
    <source>
        <dbReference type="EMBL" id="MFD0983315.1"/>
    </source>
</evidence>
<accession>A0ABW3J089</accession>
<comment type="caution">
    <text evidence="1">The sequence shown here is derived from an EMBL/GenBank/DDBJ whole genome shotgun (WGS) entry which is preliminary data.</text>
</comment>
<dbReference type="Proteomes" id="UP001597051">
    <property type="component" value="Unassembled WGS sequence"/>
</dbReference>
<sequence>MIQVDLTAIHRLMIRNYGSRNMIVDTLVESKNFIRPKELKITFDFDPQCHLDLQRLNKRLSRHIEGVKNFYVSVNNNKIEILVVMYYGRKLKDYDFEFSEN</sequence>
<keyword evidence="2" id="KW-1185">Reference proteome</keyword>